<dbReference type="Proteomes" id="UP001283361">
    <property type="component" value="Unassembled WGS sequence"/>
</dbReference>
<evidence type="ECO:0000313" key="2">
    <source>
        <dbReference type="Proteomes" id="UP001283361"/>
    </source>
</evidence>
<comment type="caution">
    <text evidence="1">The sequence shown here is derived from an EMBL/GenBank/DDBJ whole genome shotgun (WGS) entry which is preliminary data.</text>
</comment>
<dbReference type="EMBL" id="JAWDGP010004953">
    <property type="protein sequence ID" value="KAK3760778.1"/>
    <property type="molecule type" value="Genomic_DNA"/>
</dbReference>
<protein>
    <submittedName>
        <fullName evidence="1">Uncharacterized protein</fullName>
    </submittedName>
</protein>
<organism evidence="1 2">
    <name type="scientific">Elysia crispata</name>
    <name type="common">lettuce slug</name>
    <dbReference type="NCBI Taxonomy" id="231223"/>
    <lineage>
        <taxon>Eukaryota</taxon>
        <taxon>Metazoa</taxon>
        <taxon>Spiralia</taxon>
        <taxon>Lophotrochozoa</taxon>
        <taxon>Mollusca</taxon>
        <taxon>Gastropoda</taxon>
        <taxon>Heterobranchia</taxon>
        <taxon>Euthyneura</taxon>
        <taxon>Panpulmonata</taxon>
        <taxon>Sacoglossa</taxon>
        <taxon>Placobranchoidea</taxon>
        <taxon>Plakobranchidae</taxon>
        <taxon>Elysia</taxon>
    </lineage>
</organism>
<keyword evidence="2" id="KW-1185">Reference proteome</keyword>
<name>A0AAE0Z0P7_9GAST</name>
<reference evidence="1" key="1">
    <citation type="journal article" date="2023" name="G3 (Bethesda)">
        <title>A reference genome for the long-term kleptoplast-retaining sea slug Elysia crispata morphotype clarki.</title>
        <authorList>
            <person name="Eastman K.E."/>
            <person name="Pendleton A.L."/>
            <person name="Shaikh M.A."/>
            <person name="Suttiyut T."/>
            <person name="Ogas R."/>
            <person name="Tomko P."/>
            <person name="Gavelis G."/>
            <person name="Widhalm J.R."/>
            <person name="Wisecaver J.H."/>
        </authorList>
    </citation>
    <scope>NUCLEOTIDE SEQUENCE</scope>
    <source>
        <strain evidence="1">ECLA1</strain>
    </source>
</reference>
<proteinExistence type="predicted"/>
<evidence type="ECO:0000313" key="1">
    <source>
        <dbReference type="EMBL" id="KAK3760778.1"/>
    </source>
</evidence>
<sequence>MSATKGNFAQVWKATYSNNSIENGNGNGKNSKRARSYARRIWMFQGKSVFKLTMSVIWCTQRTENRTDCLSPGQPFFPPSSPGLGVPWLLNTHRILRLSFLAGLVSFVSQVQLFGLPEDPHIAHGQSDLLHPRSQRLGQLPALCRAKRVHIVESTKLHRITGLIYNPRSTKLQSEGVRVSERGRCQNTQPSFTRLGATQ</sequence>
<accession>A0AAE0Z0P7</accession>
<dbReference type="AlphaFoldDB" id="A0AAE0Z0P7"/>
<gene>
    <name evidence="1" type="ORF">RRG08_056187</name>
</gene>